<dbReference type="EMBL" id="LFYR01000620">
    <property type="protein sequence ID" value="KMZ72804.1"/>
    <property type="molecule type" value="Genomic_DNA"/>
</dbReference>
<dbReference type="InterPro" id="IPR018203">
    <property type="entry name" value="GDP_dissociation_inhibitor"/>
</dbReference>
<dbReference type="OrthoDB" id="9446342at2759"/>
<evidence type="ECO:0000256" key="4">
    <source>
        <dbReference type="ARBA" id="ARBA00022490"/>
    </source>
</evidence>
<evidence type="ECO:0000256" key="1">
    <source>
        <dbReference type="ARBA" id="ARBA00004496"/>
    </source>
</evidence>
<dbReference type="Pfam" id="PF00996">
    <property type="entry name" value="GDI"/>
    <property type="match status" value="1"/>
</dbReference>
<dbReference type="PANTHER" id="PTHR11787">
    <property type="entry name" value="RAB GDP-DISSOCIATION INHIBITOR"/>
    <property type="match status" value="1"/>
</dbReference>
<dbReference type="Gene3D" id="3.50.50.60">
    <property type="entry name" value="FAD/NAD(P)-binding domain"/>
    <property type="match status" value="2"/>
</dbReference>
<dbReference type="GO" id="GO:0006886">
    <property type="term" value="P:intracellular protein transport"/>
    <property type="evidence" value="ECO:0007669"/>
    <property type="project" value="InterPro"/>
</dbReference>
<dbReference type="Proteomes" id="UP000036987">
    <property type="component" value="Unassembled WGS sequence"/>
</dbReference>
<dbReference type="GO" id="GO:0005092">
    <property type="term" value="F:GDP-dissociation inhibitor activity"/>
    <property type="evidence" value="ECO:0007669"/>
    <property type="project" value="InterPro"/>
</dbReference>
<dbReference type="SUPFAM" id="SSF51905">
    <property type="entry name" value="FAD/NAD(P)-binding domain"/>
    <property type="match status" value="1"/>
</dbReference>
<dbReference type="PIRSF" id="PIRSF016550">
    <property type="entry name" value="Rab_ger_ger_transf_A_euk"/>
    <property type="match status" value="1"/>
</dbReference>
<comment type="caution">
    <text evidence="5">The sequence shown here is derived from an EMBL/GenBank/DDBJ whole genome shotgun (WGS) entry which is preliminary data.</text>
</comment>
<dbReference type="GO" id="GO:0016192">
    <property type="term" value="P:vesicle-mediated transport"/>
    <property type="evidence" value="ECO:0000318"/>
    <property type="project" value="GO_Central"/>
</dbReference>
<evidence type="ECO:0000313" key="5">
    <source>
        <dbReference type="EMBL" id="KMZ72804.1"/>
    </source>
</evidence>
<proteinExistence type="inferred from homology"/>
<dbReference type="GO" id="GO:0005634">
    <property type="term" value="C:nucleus"/>
    <property type="evidence" value="ECO:0000318"/>
    <property type="project" value="GO_Central"/>
</dbReference>
<comment type="subcellular location">
    <subcellularLocation>
        <location evidence="1">Cytoplasm</location>
    </subcellularLocation>
</comment>
<dbReference type="InterPro" id="IPR036188">
    <property type="entry name" value="FAD/NAD-bd_sf"/>
</dbReference>
<dbReference type="GO" id="GO:0005968">
    <property type="term" value="C:Rab-protein geranylgeranyltransferase complex"/>
    <property type="evidence" value="ECO:0000318"/>
    <property type="project" value="GO_Central"/>
</dbReference>
<dbReference type="SUPFAM" id="SSF54373">
    <property type="entry name" value="FAD-linked reductases, C-terminal domain"/>
    <property type="match status" value="1"/>
</dbReference>
<dbReference type="STRING" id="29655.A0A0K9PV33"/>
<dbReference type="PRINTS" id="PR00891">
    <property type="entry name" value="RABGDIREP"/>
</dbReference>
<organism evidence="5 6">
    <name type="scientific">Zostera marina</name>
    <name type="common">Eelgrass</name>
    <dbReference type="NCBI Taxonomy" id="29655"/>
    <lineage>
        <taxon>Eukaryota</taxon>
        <taxon>Viridiplantae</taxon>
        <taxon>Streptophyta</taxon>
        <taxon>Embryophyta</taxon>
        <taxon>Tracheophyta</taxon>
        <taxon>Spermatophyta</taxon>
        <taxon>Magnoliopsida</taxon>
        <taxon>Liliopsida</taxon>
        <taxon>Zosteraceae</taxon>
        <taxon>Zostera</taxon>
    </lineage>
</organism>
<name>A0A0K9PV33_ZOSMR</name>
<reference evidence="6" key="1">
    <citation type="journal article" date="2016" name="Nature">
        <title>The genome of the seagrass Zostera marina reveals angiosperm adaptation to the sea.</title>
        <authorList>
            <person name="Olsen J.L."/>
            <person name="Rouze P."/>
            <person name="Verhelst B."/>
            <person name="Lin Y.-C."/>
            <person name="Bayer T."/>
            <person name="Collen J."/>
            <person name="Dattolo E."/>
            <person name="De Paoli E."/>
            <person name="Dittami S."/>
            <person name="Maumus F."/>
            <person name="Michel G."/>
            <person name="Kersting A."/>
            <person name="Lauritano C."/>
            <person name="Lohaus R."/>
            <person name="Toepel M."/>
            <person name="Tonon T."/>
            <person name="Vanneste K."/>
            <person name="Amirebrahimi M."/>
            <person name="Brakel J."/>
            <person name="Bostroem C."/>
            <person name="Chovatia M."/>
            <person name="Grimwood J."/>
            <person name="Jenkins J.W."/>
            <person name="Jueterbock A."/>
            <person name="Mraz A."/>
            <person name="Stam W.T."/>
            <person name="Tice H."/>
            <person name="Bornberg-Bauer E."/>
            <person name="Green P.J."/>
            <person name="Pearson G.A."/>
            <person name="Procaccini G."/>
            <person name="Duarte C.M."/>
            <person name="Schmutz J."/>
            <person name="Reusch T.B.H."/>
            <person name="Van de Peer Y."/>
        </authorList>
    </citation>
    <scope>NUCLEOTIDE SEQUENCE [LARGE SCALE GENOMIC DNA]</scope>
    <source>
        <strain evidence="6">cv. Finnish</strain>
    </source>
</reference>
<dbReference type="OMA" id="EHYVLHA"/>
<evidence type="ECO:0000256" key="2">
    <source>
        <dbReference type="ARBA" id="ARBA00005593"/>
    </source>
</evidence>
<keyword evidence="4" id="KW-0963">Cytoplasm</keyword>
<dbReference type="AlphaFoldDB" id="A0A0K9PV33"/>
<dbReference type="Gene3D" id="3.30.519.10">
    <property type="entry name" value="Guanine Nucleotide Dissociation Inhibitor, domain 2"/>
    <property type="match status" value="2"/>
</dbReference>
<protein>
    <submittedName>
        <fullName evidence="5">Rab proteins geranylgeranyltransferase component A</fullName>
    </submittedName>
</protein>
<dbReference type="GO" id="GO:0005829">
    <property type="term" value="C:cytosol"/>
    <property type="evidence" value="ECO:0000318"/>
    <property type="project" value="GO_Central"/>
</dbReference>
<dbReference type="PANTHER" id="PTHR11787:SF4">
    <property type="entry name" value="CHM, RAB ESCORT PROTEIN 1"/>
    <property type="match status" value="1"/>
</dbReference>
<keyword evidence="6" id="KW-1185">Reference proteome</keyword>
<keyword evidence="5" id="KW-0808">Transferase</keyword>
<dbReference type="InterPro" id="IPR001738">
    <property type="entry name" value="Rab_escort"/>
</dbReference>
<accession>A0A0K9PV33</accession>
<keyword evidence="3" id="KW-0343">GTPase activation</keyword>
<evidence type="ECO:0000256" key="3">
    <source>
        <dbReference type="ARBA" id="ARBA00022468"/>
    </source>
</evidence>
<dbReference type="GO" id="GO:0016740">
    <property type="term" value="F:transferase activity"/>
    <property type="evidence" value="ECO:0007669"/>
    <property type="project" value="UniProtKB-KW"/>
</dbReference>
<gene>
    <name evidence="5" type="ORF">ZOSMA_15G01430</name>
</gene>
<comment type="similarity">
    <text evidence="2">Belongs to the Rab GDI family.</text>
</comment>
<dbReference type="GO" id="GO:0007264">
    <property type="term" value="P:small GTPase-mediated signal transduction"/>
    <property type="evidence" value="ECO:0007669"/>
    <property type="project" value="InterPro"/>
</dbReference>
<evidence type="ECO:0000313" key="6">
    <source>
        <dbReference type="Proteomes" id="UP000036987"/>
    </source>
</evidence>
<dbReference type="GO" id="GO:0005096">
    <property type="term" value="F:GTPase activator activity"/>
    <property type="evidence" value="ECO:0007669"/>
    <property type="project" value="UniProtKB-KW"/>
</dbReference>
<sequence>MVDADLISSSSIVIDPSTFDLVVVGTGLPTSLIAAASAANKKSVLHIDPHTFYGSHSSSVSPTQLTTLFSSVEIQGTVPEPSGRFLLDVSGPRVMYCADPMVDVMLRSGASRHVDFKSLDGNLIYWDGKLCNVPDSREGIFKDKNLGLTEKSLMMKFLKLVKGYVASGGADDRNGISEEDLELPFVNFLEKQRLPKKIRSIILYAIAMALYDQDNTYGDDDCGRLIKTKNGLQRLALYSSSLGRFPNATGAFIYPIYGQGELPQAFCRCAAVKGAIYVLRMSLANLLISKDGREFEGVRLGSGQDIFCKQLVVDSSITIPSSVFPDKSDDPIMPKDSNLEKIGSISKVTGKVARMICITRHSVKPGLSNLLVFFPPKSLHNEQMTTIWALQLDHSLAFCPSEMFVIYLSTPCQNDVKGKEYLCAAADALFSHVDRVQVDEPIILWSAAFVHELKQVSSDKFTSCPAFDSSFDYQDMLEKTIKSFQKMYPEEAFFPENTANEEKDEEDS</sequence>